<evidence type="ECO:0000256" key="8">
    <source>
        <dbReference type="ARBA" id="ARBA00023242"/>
    </source>
</evidence>
<evidence type="ECO:0000313" key="13">
    <source>
        <dbReference type="Proteomes" id="UP000287033"/>
    </source>
</evidence>
<feature type="domain" description="RRM" evidence="11">
    <location>
        <begin position="249"/>
        <end position="325"/>
    </location>
</feature>
<feature type="domain" description="RRM" evidence="11">
    <location>
        <begin position="339"/>
        <end position="414"/>
    </location>
</feature>
<feature type="domain" description="RRM" evidence="11">
    <location>
        <begin position="513"/>
        <end position="588"/>
    </location>
</feature>
<dbReference type="PROSITE" id="PS50102">
    <property type="entry name" value="RRM"/>
    <property type="match status" value="4"/>
</dbReference>
<gene>
    <name evidence="12" type="ORF">chiPu_0001586</name>
</gene>
<keyword evidence="6 9" id="KW-0694">RNA-binding</keyword>
<dbReference type="FunFam" id="3.30.70.330:FF:000278">
    <property type="entry name" value="Nucleolin"/>
    <property type="match status" value="1"/>
</dbReference>
<dbReference type="OrthoDB" id="167718at2759"/>
<feature type="compositionally biased region" description="Basic residues" evidence="10">
    <location>
        <begin position="44"/>
        <end position="54"/>
    </location>
</feature>
<dbReference type="GO" id="GO:0003677">
    <property type="term" value="F:DNA binding"/>
    <property type="evidence" value="ECO:0007669"/>
    <property type="project" value="UniProtKB-KW"/>
</dbReference>
<keyword evidence="5" id="KW-0677">Repeat</keyword>
<feature type="compositionally biased region" description="Acidic residues" evidence="10">
    <location>
        <begin position="62"/>
        <end position="77"/>
    </location>
</feature>
<organism evidence="12 13">
    <name type="scientific">Chiloscyllium punctatum</name>
    <name type="common">Brownbanded bambooshark</name>
    <name type="synonym">Hemiscyllium punctatum</name>
    <dbReference type="NCBI Taxonomy" id="137246"/>
    <lineage>
        <taxon>Eukaryota</taxon>
        <taxon>Metazoa</taxon>
        <taxon>Chordata</taxon>
        <taxon>Craniata</taxon>
        <taxon>Vertebrata</taxon>
        <taxon>Chondrichthyes</taxon>
        <taxon>Elasmobranchii</taxon>
        <taxon>Galeomorphii</taxon>
        <taxon>Galeoidea</taxon>
        <taxon>Orectolobiformes</taxon>
        <taxon>Hemiscylliidae</taxon>
        <taxon>Chiloscyllium</taxon>
    </lineage>
</organism>
<dbReference type="PANTHER" id="PTHR23236:SF119">
    <property type="entry name" value="NUCLEAR RNA-BINDING PROTEIN SART-3"/>
    <property type="match status" value="1"/>
</dbReference>
<keyword evidence="3" id="KW-0488">Methylation</keyword>
<feature type="region of interest" description="Disordered" evidence="10">
    <location>
        <begin position="587"/>
        <end position="651"/>
    </location>
</feature>
<feature type="domain" description="RRM" evidence="11">
    <location>
        <begin position="430"/>
        <end position="503"/>
    </location>
</feature>
<dbReference type="GO" id="GO:0003723">
    <property type="term" value="F:RNA binding"/>
    <property type="evidence" value="ECO:0007669"/>
    <property type="project" value="UniProtKB-UniRule"/>
</dbReference>
<dbReference type="AlphaFoldDB" id="A0A401RYH0"/>
<feature type="compositionally biased region" description="Acidic residues" evidence="10">
    <location>
        <begin position="139"/>
        <end position="153"/>
    </location>
</feature>
<evidence type="ECO:0000256" key="9">
    <source>
        <dbReference type="PROSITE-ProRule" id="PRU00176"/>
    </source>
</evidence>
<accession>A0A401RYH0</accession>
<dbReference type="EMBL" id="BEZZ01000024">
    <property type="protein sequence ID" value="GCC23192.1"/>
    <property type="molecule type" value="Genomic_DNA"/>
</dbReference>
<dbReference type="InterPro" id="IPR035979">
    <property type="entry name" value="RBD_domain_sf"/>
</dbReference>
<dbReference type="PANTHER" id="PTHR23236">
    <property type="entry name" value="EUKARYOTIC TRANSLATION INITIATION FACTOR 4B/4H"/>
    <property type="match status" value="1"/>
</dbReference>
<dbReference type="InterPro" id="IPR012677">
    <property type="entry name" value="Nucleotide-bd_a/b_plait_sf"/>
</dbReference>
<keyword evidence="13" id="KW-1185">Reference proteome</keyword>
<feature type="compositionally biased region" description="Gly residues" evidence="10">
    <location>
        <begin position="595"/>
        <end position="606"/>
    </location>
</feature>
<evidence type="ECO:0000256" key="4">
    <source>
        <dbReference type="ARBA" id="ARBA00022553"/>
    </source>
</evidence>
<keyword evidence="7" id="KW-0238">DNA-binding</keyword>
<keyword evidence="8" id="KW-0539">Nucleus</keyword>
<dbReference type="SUPFAM" id="SSF54928">
    <property type="entry name" value="RNA-binding domain, RBD"/>
    <property type="match status" value="3"/>
</dbReference>
<dbReference type="STRING" id="137246.A0A401RYH0"/>
<evidence type="ECO:0000313" key="12">
    <source>
        <dbReference type="EMBL" id="GCC23192.1"/>
    </source>
</evidence>
<sequence>MSKRDVNGGFFFWCAARGENGDTWDRSVRSSRQTTFIKMVKLAKAGKKQGKPKKAAQPPPPEEFEESTSGEENEEAELPATPVKKVKTPQSSNKKNGKAVKKESSEEDDVEEEDDSAEASEEKPVPKRAAVMINKAKEESDEDEDESGEEEAMDVTPPLKANKAGMVKAQEDDEEEEDEEEEDDNEEEEEEEEEDNDNDDDEDKEDEEEEEEDEEVEIAVPTKAGKRKKVEQKSVTPAKKQKSDSDESFSLFVGNLNSEKNFEELKKALNGFFTKKKLSVVDVRIGYTRKYGYVDFETKEQLEKALKFNGNKVLGLAVKLDKARSKESNTSAKRERDCRTLFVKNLPFKITQDDLKEIFDNAIDIRIPVSRDGSSSRGIAYIEFESEAAANSALEEKQGTDVDGRAIVIDFTGDKSILNVKAGQTQPNSDTLVVNNLAYSATEDTLQNIFEKASSIKILEKNGKPVGIAFVKFDSIEDAKEALENHSNTEIEGRAVRLDFSNQRHRSGDGFSKTLFVRGLSDETTEETLKEAFEGAENARIAIDRESGRSKGFGFVDFPSEEDAKLAKDAMEDGEIDGCKIMLDFARPKGDNQRGGRGGRGGGGFGRGRRGGRGGFGGGGRGRGGRGGGRGGFGGFRGGKNTPQGKKTKFD</sequence>
<dbReference type="CDD" id="cd12404">
    <property type="entry name" value="RRM2_NCL"/>
    <property type="match status" value="1"/>
</dbReference>
<feature type="compositionally biased region" description="Acidic residues" evidence="10">
    <location>
        <begin position="105"/>
        <end position="119"/>
    </location>
</feature>
<name>A0A401RYH0_CHIPU</name>
<dbReference type="OMA" id="EIRIVMN"/>
<protein>
    <recommendedName>
        <fullName evidence="2">Nucleolin</fullName>
    </recommendedName>
</protein>
<evidence type="ECO:0000256" key="5">
    <source>
        <dbReference type="ARBA" id="ARBA00022737"/>
    </source>
</evidence>
<feature type="compositionally biased region" description="Acidic residues" evidence="10">
    <location>
        <begin position="171"/>
        <end position="217"/>
    </location>
</feature>
<evidence type="ECO:0000256" key="6">
    <source>
        <dbReference type="ARBA" id="ARBA00022884"/>
    </source>
</evidence>
<evidence type="ECO:0000256" key="2">
    <source>
        <dbReference type="ARBA" id="ARBA00017108"/>
    </source>
</evidence>
<proteinExistence type="predicted"/>
<evidence type="ECO:0000256" key="3">
    <source>
        <dbReference type="ARBA" id="ARBA00022481"/>
    </source>
</evidence>
<keyword evidence="4" id="KW-0597">Phosphoprotein</keyword>
<dbReference type="GO" id="GO:0005730">
    <property type="term" value="C:nucleolus"/>
    <property type="evidence" value="ECO:0007669"/>
    <property type="project" value="UniProtKB-SubCell"/>
</dbReference>
<dbReference type="Gene3D" id="3.30.70.330">
    <property type="match status" value="4"/>
</dbReference>
<evidence type="ECO:0000256" key="1">
    <source>
        <dbReference type="ARBA" id="ARBA00004604"/>
    </source>
</evidence>
<feature type="compositionally biased region" description="Gly residues" evidence="10">
    <location>
        <begin position="613"/>
        <end position="638"/>
    </location>
</feature>
<comment type="caution">
    <text evidence="12">The sequence shown here is derived from an EMBL/GenBank/DDBJ whole genome shotgun (WGS) entry which is preliminary data.</text>
</comment>
<reference evidence="12 13" key="1">
    <citation type="journal article" date="2018" name="Nat. Ecol. Evol.">
        <title>Shark genomes provide insights into elasmobranch evolution and the origin of vertebrates.</title>
        <authorList>
            <person name="Hara Y"/>
            <person name="Yamaguchi K"/>
            <person name="Onimaru K"/>
            <person name="Kadota M"/>
            <person name="Koyanagi M"/>
            <person name="Keeley SD"/>
            <person name="Tatsumi K"/>
            <person name="Tanaka K"/>
            <person name="Motone F"/>
            <person name="Kageyama Y"/>
            <person name="Nozu R"/>
            <person name="Adachi N"/>
            <person name="Nishimura O"/>
            <person name="Nakagawa R"/>
            <person name="Tanegashima C"/>
            <person name="Kiyatake I"/>
            <person name="Matsumoto R"/>
            <person name="Murakumo K"/>
            <person name="Nishida K"/>
            <person name="Terakita A"/>
            <person name="Kuratani S"/>
            <person name="Sato K"/>
            <person name="Hyodo S Kuraku.S."/>
        </authorList>
    </citation>
    <scope>NUCLEOTIDE SEQUENCE [LARGE SCALE GENOMIC DNA]</scope>
</reference>
<dbReference type="InterPro" id="IPR034235">
    <property type="entry name" value="Nucleolin_RRM4"/>
</dbReference>
<dbReference type="InterPro" id="IPR034233">
    <property type="entry name" value="Nucleolin_RRM2"/>
</dbReference>
<dbReference type="InterPro" id="IPR000504">
    <property type="entry name" value="RRM_dom"/>
</dbReference>
<dbReference type="Proteomes" id="UP000287033">
    <property type="component" value="Unassembled WGS sequence"/>
</dbReference>
<dbReference type="Pfam" id="PF00076">
    <property type="entry name" value="RRM_1"/>
    <property type="match status" value="4"/>
</dbReference>
<dbReference type="CDD" id="cd12406">
    <property type="entry name" value="RRM4_NCL"/>
    <property type="match status" value="1"/>
</dbReference>
<feature type="region of interest" description="Disordered" evidence="10">
    <location>
        <begin position="41"/>
        <end position="246"/>
    </location>
</feature>
<comment type="subcellular location">
    <subcellularLocation>
        <location evidence="1">Nucleus</location>
        <location evidence="1">Nucleolus</location>
    </subcellularLocation>
</comment>
<evidence type="ECO:0000259" key="11">
    <source>
        <dbReference type="PROSITE" id="PS50102"/>
    </source>
</evidence>
<evidence type="ECO:0000256" key="7">
    <source>
        <dbReference type="ARBA" id="ARBA00023125"/>
    </source>
</evidence>
<dbReference type="SMART" id="SM00360">
    <property type="entry name" value="RRM"/>
    <property type="match status" value="4"/>
</dbReference>
<evidence type="ECO:0000256" key="10">
    <source>
        <dbReference type="SAM" id="MobiDB-lite"/>
    </source>
</evidence>